<evidence type="ECO:0000313" key="4">
    <source>
        <dbReference type="Proteomes" id="UP000294613"/>
    </source>
</evidence>
<comment type="caution">
    <text evidence="3">The sequence shown here is derived from an EMBL/GenBank/DDBJ whole genome shotgun (WGS) entry which is preliminary data.</text>
</comment>
<dbReference type="Proteomes" id="UP000294613">
    <property type="component" value="Unassembled WGS sequence"/>
</dbReference>
<feature type="transmembrane region" description="Helical" evidence="1">
    <location>
        <begin position="63"/>
        <end position="84"/>
    </location>
</feature>
<organism evidence="3 4">
    <name type="scientific">Faecalimonas umbilicata</name>
    <dbReference type="NCBI Taxonomy" id="1912855"/>
    <lineage>
        <taxon>Bacteria</taxon>
        <taxon>Bacillati</taxon>
        <taxon>Bacillota</taxon>
        <taxon>Clostridia</taxon>
        <taxon>Lachnospirales</taxon>
        <taxon>Lachnospiraceae</taxon>
        <taxon>Faecalimonas</taxon>
    </lineage>
</organism>
<evidence type="ECO:0000313" key="2">
    <source>
        <dbReference type="EMBL" id="GBU06432.1"/>
    </source>
</evidence>
<reference evidence="2 5" key="1">
    <citation type="journal article" date="2018" name="Int. J. Syst. Evol. Microbiol.">
        <title>Draft Genome Sequence of Faecalimonas umbilicata JCM 30896T, an Acetate-Producing Bacterium Isolated from Human Feces.</title>
        <authorList>
            <person name="Sakamoto M."/>
            <person name="Ikeyama N."/>
            <person name="Yuki M."/>
            <person name="Ohkuma M."/>
        </authorList>
    </citation>
    <scope>NUCLEOTIDE SEQUENCE [LARGE SCALE GENOMIC DNA]</scope>
    <source>
        <strain evidence="2 5">EGH7</strain>
    </source>
</reference>
<name>A0A4R3J5J2_9FIRM</name>
<dbReference type="AlphaFoldDB" id="A0A4R3J5J2"/>
<evidence type="ECO:0008006" key="6">
    <source>
        <dbReference type="Google" id="ProtNLM"/>
    </source>
</evidence>
<evidence type="ECO:0000313" key="3">
    <source>
        <dbReference type="EMBL" id="TCS60103.1"/>
    </source>
</evidence>
<evidence type="ECO:0000313" key="5">
    <source>
        <dbReference type="Proteomes" id="UP000702954"/>
    </source>
</evidence>
<dbReference type="EMBL" id="SLZV01000046">
    <property type="protein sequence ID" value="TCS60103.1"/>
    <property type="molecule type" value="Genomic_DNA"/>
</dbReference>
<sequence>MIKLCYKIHDKKTDEYYFDLQSQKVYQICLSAYYAKQNTKGILFLLISGGVAATFLEEVSKQIILSENVRILSMILVIGILVLIDQKVKKSFAEKYRYIEEHTMGIEMEKSDLFNLYLRGRWNRRVLGIIVFVGVVIFLIGMIFMIRVSRLTGIVLLLLGGIIGVIFFHYGEFSEASQVKKYFRERKE</sequence>
<keyword evidence="1" id="KW-1133">Transmembrane helix</keyword>
<keyword evidence="1" id="KW-0812">Transmembrane</keyword>
<feature type="transmembrane region" description="Helical" evidence="1">
    <location>
        <begin position="152"/>
        <end position="171"/>
    </location>
</feature>
<proteinExistence type="predicted"/>
<feature type="transmembrane region" description="Helical" evidence="1">
    <location>
        <begin position="41"/>
        <end position="57"/>
    </location>
</feature>
<keyword evidence="5" id="KW-1185">Reference proteome</keyword>
<dbReference type="RefSeq" id="WP_116442329.1">
    <property type="nucleotide sequence ID" value="NZ_BHEO01000008.1"/>
</dbReference>
<evidence type="ECO:0000256" key="1">
    <source>
        <dbReference type="SAM" id="Phobius"/>
    </source>
</evidence>
<accession>A0A4R3J5J2</accession>
<feature type="transmembrane region" description="Helical" evidence="1">
    <location>
        <begin position="126"/>
        <end position="146"/>
    </location>
</feature>
<protein>
    <recommendedName>
        <fullName evidence="6">Sugar-proton symporter</fullName>
    </recommendedName>
</protein>
<gene>
    <name evidence="3" type="ORF">EDD74_14613</name>
    <name evidence="2" type="ORF">FAEUMB_29730</name>
</gene>
<dbReference type="EMBL" id="BHEO01000008">
    <property type="protein sequence ID" value="GBU06432.1"/>
    <property type="molecule type" value="Genomic_DNA"/>
</dbReference>
<dbReference type="Proteomes" id="UP000702954">
    <property type="component" value="Unassembled WGS sequence"/>
</dbReference>
<reference evidence="3 4" key="2">
    <citation type="submission" date="2019-03" db="EMBL/GenBank/DDBJ databases">
        <title>Genomic Encyclopedia of Type Strains, Phase IV (KMG-IV): sequencing the most valuable type-strain genomes for metagenomic binning, comparative biology and taxonomic classification.</title>
        <authorList>
            <person name="Goeker M."/>
        </authorList>
    </citation>
    <scope>NUCLEOTIDE SEQUENCE [LARGE SCALE GENOMIC DNA]</scope>
    <source>
        <strain evidence="3 4">DSM 103426</strain>
    </source>
</reference>
<keyword evidence="1" id="KW-0472">Membrane</keyword>